<dbReference type="Proteomes" id="UP001551210">
    <property type="component" value="Unassembled WGS sequence"/>
</dbReference>
<evidence type="ECO:0000259" key="12">
    <source>
        <dbReference type="Pfam" id="PF07885"/>
    </source>
</evidence>
<evidence type="ECO:0000256" key="8">
    <source>
        <dbReference type="ARBA" id="ARBA00023065"/>
    </source>
</evidence>
<evidence type="ECO:0000256" key="3">
    <source>
        <dbReference type="ARBA" id="ARBA00022538"/>
    </source>
</evidence>
<dbReference type="InterPro" id="IPR013099">
    <property type="entry name" value="K_chnl_dom"/>
</dbReference>
<reference evidence="13 14" key="1">
    <citation type="submission" date="2024-06" db="EMBL/GenBank/DDBJ databases">
        <title>The Natural Products Discovery Center: Release of the First 8490 Sequenced Strains for Exploring Actinobacteria Biosynthetic Diversity.</title>
        <authorList>
            <person name="Kalkreuter E."/>
            <person name="Kautsar S.A."/>
            <person name="Yang D."/>
            <person name="Bader C.D."/>
            <person name="Teijaro C.N."/>
            <person name="Fluegel L."/>
            <person name="Davis C.M."/>
            <person name="Simpson J.R."/>
            <person name="Lauterbach L."/>
            <person name="Steele A.D."/>
            <person name="Gui C."/>
            <person name="Meng S."/>
            <person name="Li G."/>
            <person name="Viehrig K."/>
            <person name="Ye F."/>
            <person name="Su P."/>
            <person name="Kiefer A.F."/>
            <person name="Nichols A."/>
            <person name="Cepeda A.J."/>
            <person name="Yan W."/>
            <person name="Fan B."/>
            <person name="Jiang Y."/>
            <person name="Adhikari A."/>
            <person name="Zheng C.-J."/>
            <person name="Schuster L."/>
            <person name="Cowan T.M."/>
            <person name="Smanski M.J."/>
            <person name="Chevrette M.G."/>
            <person name="De Carvalho L.P.S."/>
            <person name="Shen B."/>
        </authorList>
    </citation>
    <scope>NUCLEOTIDE SEQUENCE [LARGE SCALE GENOMIC DNA]</scope>
    <source>
        <strain evidence="13 14">NPDC045705</strain>
    </source>
</reference>
<keyword evidence="2" id="KW-0813">Transport</keyword>
<evidence type="ECO:0000256" key="1">
    <source>
        <dbReference type="ARBA" id="ARBA00004141"/>
    </source>
</evidence>
<keyword evidence="3" id="KW-0633">Potassium transport</keyword>
<feature type="transmembrane region" description="Helical" evidence="11">
    <location>
        <begin position="119"/>
        <end position="143"/>
    </location>
</feature>
<evidence type="ECO:0000313" key="14">
    <source>
        <dbReference type="Proteomes" id="UP001551210"/>
    </source>
</evidence>
<evidence type="ECO:0000256" key="5">
    <source>
        <dbReference type="ARBA" id="ARBA00022826"/>
    </source>
</evidence>
<dbReference type="Gene3D" id="1.20.5.110">
    <property type="match status" value="1"/>
</dbReference>
<evidence type="ECO:0000256" key="11">
    <source>
        <dbReference type="SAM" id="Phobius"/>
    </source>
</evidence>
<gene>
    <name evidence="13" type="ORF">AB0A76_32690</name>
</gene>
<dbReference type="PANTHER" id="PTHR10027">
    <property type="entry name" value="CALCIUM-ACTIVATED POTASSIUM CHANNEL ALPHA CHAIN"/>
    <property type="match status" value="1"/>
</dbReference>
<feature type="transmembrane region" description="Helical" evidence="11">
    <location>
        <begin position="46"/>
        <end position="68"/>
    </location>
</feature>
<comment type="caution">
    <text evidence="13">The sequence shown here is derived from an EMBL/GenBank/DDBJ whole genome shotgun (WGS) entry which is preliminary data.</text>
</comment>
<feature type="domain" description="Potassium channel" evidence="12">
    <location>
        <begin position="137"/>
        <end position="210"/>
    </location>
</feature>
<evidence type="ECO:0000313" key="13">
    <source>
        <dbReference type="EMBL" id="MEU7297905.1"/>
    </source>
</evidence>
<evidence type="ECO:0000256" key="2">
    <source>
        <dbReference type="ARBA" id="ARBA00022448"/>
    </source>
</evidence>
<keyword evidence="14" id="KW-1185">Reference proteome</keyword>
<dbReference type="EMBL" id="JBEZAM010000085">
    <property type="protein sequence ID" value="MEU7297905.1"/>
    <property type="molecule type" value="Genomic_DNA"/>
</dbReference>
<keyword evidence="4 11" id="KW-0812">Transmembrane</keyword>
<keyword evidence="5" id="KW-0631">Potassium channel</keyword>
<keyword evidence="6" id="KW-0630">Potassium</keyword>
<dbReference type="Pfam" id="PF07885">
    <property type="entry name" value="Ion_trans_2"/>
    <property type="match status" value="1"/>
</dbReference>
<evidence type="ECO:0000256" key="6">
    <source>
        <dbReference type="ARBA" id="ARBA00022958"/>
    </source>
</evidence>
<comment type="subcellular location">
    <subcellularLocation>
        <location evidence="1">Membrane</location>
        <topology evidence="1">Multi-pass membrane protein</topology>
    </subcellularLocation>
</comment>
<organism evidence="13 14">
    <name type="scientific">Streptomyces exfoliatus</name>
    <name type="common">Streptomyces hydrogenans</name>
    <dbReference type="NCBI Taxonomy" id="1905"/>
    <lineage>
        <taxon>Bacteria</taxon>
        <taxon>Bacillati</taxon>
        <taxon>Actinomycetota</taxon>
        <taxon>Actinomycetes</taxon>
        <taxon>Kitasatosporales</taxon>
        <taxon>Streptomycetaceae</taxon>
        <taxon>Streptomyces</taxon>
    </lineage>
</organism>
<name>A0ABV3D682_STREX</name>
<feature type="transmembrane region" description="Helical" evidence="11">
    <location>
        <begin position="20"/>
        <end position="39"/>
    </location>
</feature>
<sequence length="229" mass="24937">MSARPPKPPRQERWDRRMETPLTVASLAFLTTYAVRVLARDRIPQTWLDLCLAVTAAAWAVFVVDYAVRLRLSGLGPLRFVRAHLLDTVVLVLPLLRPVRMVSIYDRVQRRHDKPRLGLYARVMVYAGLSVALLGFAGALTVYHHEADAPGATIRTFGDAVWWACATLATVGYGDVAPVTPVGRLTAVGMMACGLALLGAVTGSFSSWLIQAFGREDDKRPPGNSPGAS</sequence>
<keyword evidence="10" id="KW-0407">Ion channel</keyword>
<dbReference type="InterPro" id="IPR047871">
    <property type="entry name" value="K_chnl_Slo-like"/>
</dbReference>
<dbReference type="Gene3D" id="1.10.287.70">
    <property type="match status" value="1"/>
</dbReference>
<keyword evidence="9 11" id="KW-0472">Membrane</keyword>
<accession>A0ABV3D682</accession>
<keyword evidence="7 11" id="KW-1133">Transmembrane helix</keyword>
<evidence type="ECO:0000256" key="4">
    <source>
        <dbReference type="ARBA" id="ARBA00022692"/>
    </source>
</evidence>
<proteinExistence type="predicted"/>
<dbReference type="SUPFAM" id="SSF81324">
    <property type="entry name" value="Voltage-gated potassium channels"/>
    <property type="match status" value="1"/>
</dbReference>
<keyword evidence="8" id="KW-0406">Ion transport</keyword>
<protein>
    <submittedName>
        <fullName evidence="13">Ion channel</fullName>
    </submittedName>
</protein>
<dbReference type="PANTHER" id="PTHR10027:SF10">
    <property type="entry name" value="SLOWPOKE 2, ISOFORM D"/>
    <property type="match status" value="1"/>
</dbReference>
<evidence type="ECO:0000256" key="7">
    <source>
        <dbReference type="ARBA" id="ARBA00022989"/>
    </source>
</evidence>
<evidence type="ECO:0000256" key="10">
    <source>
        <dbReference type="ARBA" id="ARBA00023303"/>
    </source>
</evidence>
<dbReference type="RefSeq" id="WP_359216079.1">
    <property type="nucleotide sequence ID" value="NZ_JBEZAM010000085.1"/>
</dbReference>
<feature type="transmembrane region" description="Helical" evidence="11">
    <location>
        <begin position="80"/>
        <end position="99"/>
    </location>
</feature>
<evidence type="ECO:0000256" key="9">
    <source>
        <dbReference type="ARBA" id="ARBA00023136"/>
    </source>
</evidence>
<feature type="transmembrane region" description="Helical" evidence="11">
    <location>
        <begin position="187"/>
        <end position="210"/>
    </location>
</feature>